<accession>A0A918WGR5</accession>
<feature type="transmembrane region" description="Helical" evidence="1">
    <location>
        <begin position="246"/>
        <end position="266"/>
    </location>
</feature>
<keyword evidence="3" id="KW-1185">Reference proteome</keyword>
<protein>
    <submittedName>
        <fullName evidence="2">Uncharacterized protein</fullName>
    </submittedName>
</protein>
<feature type="transmembrane region" description="Helical" evidence="1">
    <location>
        <begin position="154"/>
        <end position="173"/>
    </location>
</feature>
<feature type="transmembrane region" description="Helical" evidence="1">
    <location>
        <begin position="127"/>
        <end position="148"/>
    </location>
</feature>
<evidence type="ECO:0000313" key="3">
    <source>
        <dbReference type="Proteomes" id="UP000644507"/>
    </source>
</evidence>
<keyword evidence="1" id="KW-0472">Membrane</keyword>
<organism evidence="2 3">
    <name type="scientific">Roseibacillus persicicus</name>
    <dbReference type="NCBI Taxonomy" id="454148"/>
    <lineage>
        <taxon>Bacteria</taxon>
        <taxon>Pseudomonadati</taxon>
        <taxon>Verrucomicrobiota</taxon>
        <taxon>Verrucomicrobiia</taxon>
        <taxon>Verrucomicrobiales</taxon>
        <taxon>Verrucomicrobiaceae</taxon>
        <taxon>Roseibacillus</taxon>
    </lineage>
</organism>
<comment type="caution">
    <text evidence="2">The sequence shown here is derived from an EMBL/GenBank/DDBJ whole genome shotgun (WGS) entry which is preliminary data.</text>
</comment>
<evidence type="ECO:0000256" key="1">
    <source>
        <dbReference type="SAM" id="Phobius"/>
    </source>
</evidence>
<dbReference type="EMBL" id="BMXI01000005">
    <property type="protein sequence ID" value="GHC49945.1"/>
    <property type="molecule type" value="Genomic_DNA"/>
</dbReference>
<feature type="transmembrane region" description="Helical" evidence="1">
    <location>
        <begin position="55"/>
        <end position="81"/>
    </location>
</feature>
<feature type="transmembrane region" description="Helical" evidence="1">
    <location>
        <begin position="194"/>
        <end position="215"/>
    </location>
</feature>
<sequence length="268" mass="30557">MFSRLYYVKYQDPFVYWLLAGAVWLIYVVDRLRDAANEDPELRERHEFHWRHRKIFKVLVAAVAVACLVGFVLGVPVALVWDWPRGFPFSLAALAHALLTHGFIVVFLTACYFVVSQRSGNGMDSVLFKNALAALTFAFGTAIGAHFYTSEGVFAMMGSFEALGFAFLCLMNLNAIDLWEREEIAGEDLEVRDFLLTLPLLIIGFISLLAATFWHDYHKPFYYSMLLASAGLLSLDHFRARLSARLLRVLADVALLLPLPIFWFWFEN</sequence>
<feature type="transmembrane region" description="Helical" evidence="1">
    <location>
        <begin position="93"/>
        <end position="115"/>
    </location>
</feature>
<reference evidence="2" key="2">
    <citation type="submission" date="2020-09" db="EMBL/GenBank/DDBJ databases">
        <authorList>
            <person name="Sun Q."/>
            <person name="Kim S."/>
        </authorList>
    </citation>
    <scope>NUCLEOTIDE SEQUENCE</scope>
    <source>
        <strain evidence="2">KCTC 12988</strain>
    </source>
</reference>
<gene>
    <name evidence="2" type="ORF">GCM10007100_14920</name>
</gene>
<dbReference type="AlphaFoldDB" id="A0A918WGR5"/>
<name>A0A918WGR5_9BACT</name>
<keyword evidence="1" id="KW-1133">Transmembrane helix</keyword>
<proteinExistence type="predicted"/>
<feature type="transmembrane region" description="Helical" evidence="1">
    <location>
        <begin position="14"/>
        <end position="34"/>
    </location>
</feature>
<reference evidence="2" key="1">
    <citation type="journal article" date="2014" name="Int. J. Syst. Evol. Microbiol.">
        <title>Complete genome sequence of Corynebacterium casei LMG S-19264T (=DSM 44701T), isolated from a smear-ripened cheese.</title>
        <authorList>
            <consortium name="US DOE Joint Genome Institute (JGI-PGF)"/>
            <person name="Walter F."/>
            <person name="Albersmeier A."/>
            <person name="Kalinowski J."/>
            <person name="Ruckert C."/>
        </authorList>
    </citation>
    <scope>NUCLEOTIDE SEQUENCE</scope>
    <source>
        <strain evidence="2">KCTC 12988</strain>
    </source>
</reference>
<dbReference type="Proteomes" id="UP000644507">
    <property type="component" value="Unassembled WGS sequence"/>
</dbReference>
<keyword evidence="1" id="KW-0812">Transmembrane</keyword>
<evidence type="ECO:0000313" key="2">
    <source>
        <dbReference type="EMBL" id="GHC49945.1"/>
    </source>
</evidence>